<keyword evidence="3" id="KW-0964">Secreted</keyword>
<dbReference type="Proteomes" id="UP000270094">
    <property type="component" value="Unassembled WGS sequence"/>
</dbReference>
<evidence type="ECO:0000256" key="3">
    <source>
        <dbReference type="ARBA" id="ARBA00022525"/>
    </source>
</evidence>
<keyword evidence="6" id="KW-0527">Neuropeptide</keyword>
<evidence type="ECO:0000256" key="7">
    <source>
        <dbReference type="SAM" id="SignalP"/>
    </source>
</evidence>
<protein>
    <submittedName>
        <fullName evidence="8">Uncharacterized protein</fullName>
    </submittedName>
</protein>
<dbReference type="PANTHER" id="PTHR20986">
    <property type="entry name" value="FMRFAMIDE-RELATED PEPTIDES"/>
    <property type="match status" value="1"/>
</dbReference>
<organism evidence="8 9">
    <name type="scientific">Strongylus vulgaris</name>
    <name type="common">Blood worm</name>
    <dbReference type="NCBI Taxonomy" id="40348"/>
    <lineage>
        <taxon>Eukaryota</taxon>
        <taxon>Metazoa</taxon>
        <taxon>Ecdysozoa</taxon>
        <taxon>Nematoda</taxon>
        <taxon>Chromadorea</taxon>
        <taxon>Rhabditida</taxon>
        <taxon>Rhabditina</taxon>
        <taxon>Rhabditomorpha</taxon>
        <taxon>Strongyloidea</taxon>
        <taxon>Strongylidae</taxon>
        <taxon>Strongylus</taxon>
    </lineage>
</organism>
<sequence length="141" mass="15955">MWRVSTALFILLVALANAADLQEQVYDIPEGDYVNDLSLLENIPRAKELSDKPDLDSNMSRVLRYAKSEDDLKKEILGVLRYGKRSNKKSVPGVLRFGKRSVPGVLRFGKRDIPGVLRFGKKSMPSVLRFGKRHEIPGVMR</sequence>
<dbReference type="PANTHER" id="PTHR20986:SF17">
    <property type="entry name" value="FMRFAMIDE-LIKE NEUROPEPTIDE 18"/>
    <property type="match status" value="1"/>
</dbReference>
<name>A0A3P7J7S2_STRVU</name>
<evidence type="ECO:0000256" key="2">
    <source>
        <dbReference type="ARBA" id="ARBA00006356"/>
    </source>
</evidence>
<dbReference type="GO" id="GO:0007218">
    <property type="term" value="P:neuropeptide signaling pathway"/>
    <property type="evidence" value="ECO:0007669"/>
    <property type="project" value="UniProtKB-KW"/>
</dbReference>
<feature type="signal peptide" evidence="7">
    <location>
        <begin position="1"/>
        <end position="18"/>
    </location>
</feature>
<dbReference type="GO" id="GO:0005576">
    <property type="term" value="C:extracellular region"/>
    <property type="evidence" value="ECO:0007669"/>
    <property type="project" value="UniProtKB-SubCell"/>
</dbReference>
<evidence type="ECO:0000256" key="4">
    <source>
        <dbReference type="ARBA" id="ARBA00022685"/>
    </source>
</evidence>
<accession>A0A3P7J7S2</accession>
<dbReference type="AlphaFoldDB" id="A0A3P7J7S2"/>
<comment type="similarity">
    <text evidence="2">Belongs to the FARP (FMRFamide related peptide) family.</text>
</comment>
<dbReference type="InterPro" id="IPR051041">
    <property type="entry name" value="FMRFamide-related_np"/>
</dbReference>
<evidence type="ECO:0000313" key="8">
    <source>
        <dbReference type="EMBL" id="VDM79326.1"/>
    </source>
</evidence>
<evidence type="ECO:0000256" key="5">
    <source>
        <dbReference type="ARBA" id="ARBA00022815"/>
    </source>
</evidence>
<evidence type="ECO:0000256" key="6">
    <source>
        <dbReference type="ARBA" id="ARBA00023320"/>
    </source>
</evidence>
<comment type="subcellular location">
    <subcellularLocation>
        <location evidence="1">Secreted</location>
    </subcellularLocation>
</comment>
<evidence type="ECO:0000256" key="1">
    <source>
        <dbReference type="ARBA" id="ARBA00004613"/>
    </source>
</evidence>
<reference evidence="8 9" key="1">
    <citation type="submission" date="2018-11" db="EMBL/GenBank/DDBJ databases">
        <authorList>
            <consortium name="Pathogen Informatics"/>
        </authorList>
    </citation>
    <scope>NUCLEOTIDE SEQUENCE [LARGE SCALE GENOMIC DNA]</scope>
</reference>
<keyword evidence="4" id="KW-0165">Cleavage on pair of basic residues</keyword>
<proteinExistence type="inferred from homology"/>
<keyword evidence="5" id="KW-0027">Amidation</keyword>
<keyword evidence="7" id="KW-0732">Signal</keyword>
<feature type="chain" id="PRO_5018138758" evidence="7">
    <location>
        <begin position="19"/>
        <end position="141"/>
    </location>
</feature>
<gene>
    <name evidence="8" type="ORF">SVUK_LOCUS14324</name>
</gene>
<dbReference type="EMBL" id="UYYB01104738">
    <property type="protein sequence ID" value="VDM79326.1"/>
    <property type="molecule type" value="Genomic_DNA"/>
</dbReference>
<evidence type="ECO:0000313" key="9">
    <source>
        <dbReference type="Proteomes" id="UP000270094"/>
    </source>
</evidence>
<dbReference type="OrthoDB" id="5773473at2759"/>
<keyword evidence="9" id="KW-1185">Reference proteome</keyword>